<feature type="domain" description="Transcription factor zinc-finger" evidence="1">
    <location>
        <begin position="6"/>
        <end position="42"/>
    </location>
</feature>
<feature type="domain" description="Transcription factor zinc-finger" evidence="1">
    <location>
        <begin position="69"/>
        <end position="107"/>
    </location>
</feature>
<proteinExistence type="predicted"/>
<sequence>MENIACPNCQTEMKQDVAGDITTEVCPKCGGVFLDKGELNILATGIKGDIELCSIDNDFHEDRFQQRSCPKCEAQQMTKVNLLRLSDLIFDYCWKCEGFFLDMGEIQEMNRELKSLTPNKRAEEYRATHSKHLVRIDQTTDVVNSGFGGISSLAFAGYIRVSVFFSKEMPPSIRVFQEVWPMRLAKGLGLFWGQDIKTEDEQFDAIFRVQGQDAKAIARHLDDEARKLLLEFATGRRSIYSLTGSLEITSSGVVYVEGPYTPHGMDDIVERSMPLINELVEIADKIEVVPQ</sequence>
<accession>A0A382G297</accession>
<dbReference type="Pfam" id="PF13453">
    <property type="entry name" value="Zn_ribbon_TFIIB"/>
    <property type="match status" value="2"/>
</dbReference>
<name>A0A382G297_9ZZZZ</name>
<dbReference type="EMBL" id="UINC01052885">
    <property type="protein sequence ID" value="SVB68734.1"/>
    <property type="molecule type" value="Genomic_DNA"/>
</dbReference>
<organism evidence="2">
    <name type="scientific">marine metagenome</name>
    <dbReference type="NCBI Taxonomy" id="408172"/>
    <lineage>
        <taxon>unclassified sequences</taxon>
        <taxon>metagenomes</taxon>
        <taxon>ecological metagenomes</taxon>
    </lineage>
</organism>
<protein>
    <recommendedName>
        <fullName evidence="1">Transcription factor zinc-finger domain-containing protein</fullName>
    </recommendedName>
</protein>
<evidence type="ECO:0000259" key="1">
    <source>
        <dbReference type="Pfam" id="PF13453"/>
    </source>
</evidence>
<gene>
    <name evidence="2" type="ORF">METZ01_LOCUS221588</name>
</gene>
<evidence type="ECO:0000313" key="2">
    <source>
        <dbReference type="EMBL" id="SVB68734.1"/>
    </source>
</evidence>
<reference evidence="2" key="1">
    <citation type="submission" date="2018-05" db="EMBL/GenBank/DDBJ databases">
        <authorList>
            <person name="Lanie J.A."/>
            <person name="Ng W.-L."/>
            <person name="Kazmierczak K.M."/>
            <person name="Andrzejewski T.M."/>
            <person name="Davidsen T.M."/>
            <person name="Wayne K.J."/>
            <person name="Tettelin H."/>
            <person name="Glass J.I."/>
            <person name="Rusch D."/>
            <person name="Podicherti R."/>
            <person name="Tsui H.-C.T."/>
            <person name="Winkler M.E."/>
        </authorList>
    </citation>
    <scope>NUCLEOTIDE SEQUENCE</scope>
</reference>
<dbReference type="InterPro" id="IPR027392">
    <property type="entry name" value="TF_Znf"/>
</dbReference>
<dbReference type="AlphaFoldDB" id="A0A382G297"/>